<dbReference type="Pfam" id="PF08241">
    <property type="entry name" value="Methyltransf_11"/>
    <property type="match status" value="1"/>
</dbReference>
<dbReference type="SUPFAM" id="SSF53335">
    <property type="entry name" value="S-adenosyl-L-methionine-dependent methyltransferases"/>
    <property type="match status" value="1"/>
</dbReference>
<reference evidence="2 3" key="1">
    <citation type="journal article" date="2015" name="Nature">
        <title>rRNA introns, odd ribosomes, and small enigmatic genomes across a large radiation of phyla.</title>
        <authorList>
            <person name="Brown C.T."/>
            <person name="Hug L.A."/>
            <person name="Thomas B.C."/>
            <person name="Sharon I."/>
            <person name="Castelle C.J."/>
            <person name="Singh A."/>
            <person name="Wilkins M.J."/>
            <person name="Williams K.H."/>
            <person name="Banfield J.F."/>
        </authorList>
    </citation>
    <scope>NUCLEOTIDE SEQUENCE [LARGE SCALE GENOMIC DNA]</scope>
</reference>
<gene>
    <name evidence="2" type="ORF">UY48_C0001G0030</name>
</gene>
<accession>A0A0G1Z3N9</accession>
<dbReference type="Gene3D" id="3.40.50.150">
    <property type="entry name" value="Vaccinia Virus protein VP39"/>
    <property type="match status" value="1"/>
</dbReference>
<dbReference type="GO" id="GO:0032259">
    <property type="term" value="P:methylation"/>
    <property type="evidence" value="ECO:0007669"/>
    <property type="project" value="UniProtKB-KW"/>
</dbReference>
<organism evidence="2 3">
    <name type="scientific">Candidatus Gottesmanbacteria bacterium GW2011_GWB1_49_7</name>
    <dbReference type="NCBI Taxonomy" id="1618448"/>
    <lineage>
        <taxon>Bacteria</taxon>
        <taxon>Candidatus Gottesmaniibacteriota</taxon>
    </lineage>
</organism>
<name>A0A0G1Z3N9_9BACT</name>
<keyword evidence="2" id="KW-0808">Transferase</keyword>
<feature type="domain" description="Methyltransferase type 11" evidence="1">
    <location>
        <begin position="46"/>
        <end position="139"/>
    </location>
</feature>
<comment type="caution">
    <text evidence="2">The sequence shown here is derived from an EMBL/GenBank/DDBJ whole genome shotgun (WGS) entry which is preliminary data.</text>
</comment>
<protein>
    <submittedName>
        <fullName evidence="2">Ubiquinone/menaquinone biosynthesis methyltransferase UbiE</fullName>
    </submittedName>
</protein>
<dbReference type="GO" id="GO:0008757">
    <property type="term" value="F:S-adenosylmethionine-dependent methyltransferase activity"/>
    <property type="evidence" value="ECO:0007669"/>
    <property type="project" value="InterPro"/>
</dbReference>
<sequence>MNGFFRWDDPKVSEVAGYALPHDWWSRPYEYAWALGFAKPGQVVADMGCGWMYRPFKDALAGICEHVYAVDQNSRLLAQSRPDNMTFVIANFSQKIEALEAGSLDAIFCISVLEDLGDFAGHALKEFGRLLKDDGLVVITFDAPYDDNNPTPVYPGLPLHKFNNAVRAAGLRHKGMSDYRKDNAVNHGEWNLSCFHCVLEKR</sequence>
<dbReference type="InterPro" id="IPR013216">
    <property type="entry name" value="Methyltransf_11"/>
</dbReference>
<evidence type="ECO:0000313" key="3">
    <source>
        <dbReference type="Proteomes" id="UP000034588"/>
    </source>
</evidence>
<dbReference type="EMBL" id="LCQD01000001">
    <property type="protein sequence ID" value="KKW13409.1"/>
    <property type="molecule type" value="Genomic_DNA"/>
</dbReference>
<keyword evidence="2" id="KW-0489">Methyltransferase</keyword>
<evidence type="ECO:0000259" key="1">
    <source>
        <dbReference type="Pfam" id="PF08241"/>
    </source>
</evidence>
<proteinExistence type="predicted"/>
<keyword evidence="2" id="KW-0830">Ubiquinone</keyword>
<evidence type="ECO:0000313" key="2">
    <source>
        <dbReference type="EMBL" id="KKW13409.1"/>
    </source>
</evidence>
<dbReference type="AlphaFoldDB" id="A0A0G1Z3N9"/>
<dbReference type="InterPro" id="IPR029063">
    <property type="entry name" value="SAM-dependent_MTases_sf"/>
</dbReference>
<dbReference type="CDD" id="cd02440">
    <property type="entry name" value="AdoMet_MTases"/>
    <property type="match status" value="1"/>
</dbReference>
<dbReference type="Proteomes" id="UP000034588">
    <property type="component" value="Unassembled WGS sequence"/>
</dbReference>